<sequence>MGNIIRLPYVTEADREQLIQDHADKKLVEEQNLFERNFLVFDDQAQENYIKSLEDQILLMADEASGGIL</sequence>
<dbReference type="Proteomes" id="UP000515679">
    <property type="component" value="Chromosome"/>
</dbReference>
<dbReference type="KEGG" id="cchl:FPL14_23190"/>
<protein>
    <submittedName>
        <fullName evidence="1">Uncharacterized protein</fullName>
    </submittedName>
</protein>
<gene>
    <name evidence="1" type="ORF">FPL14_23190</name>
</gene>
<keyword evidence="2" id="KW-1185">Reference proteome</keyword>
<dbReference type="EMBL" id="CP041969">
    <property type="protein sequence ID" value="QMV43752.1"/>
    <property type="molecule type" value="Genomic_DNA"/>
</dbReference>
<accession>A0A7G5C3G8</accession>
<evidence type="ECO:0000313" key="1">
    <source>
        <dbReference type="EMBL" id="QMV43752.1"/>
    </source>
</evidence>
<proteinExistence type="predicted"/>
<dbReference type="RefSeq" id="WP_182299991.1">
    <property type="nucleotide sequence ID" value="NZ_CP041969.1"/>
</dbReference>
<organism evidence="1 2">
    <name type="scientific">Cohnella cholangitidis</name>
    <dbReference type="NCBI Taxonomy" id="2598458"/>
    <lineage>
        <taxon>Bacteria</taxon>
        <taxon>Bacillati</taxon>
        <taxon>Bacillota</taxon>
        <taxon>Bacilli</taxon>
        <taxon>Bacillales</taxon>
        <taxon>Paenibacillaceae</taxon>
        <taxon>Cohnella</taxon>
    </lineage>
</organism>
<dbReference type="AlphaFoldDB" id="A0A7G5C3G8"/>
<evidence type="ECO:0000313" key="2">
    <source>
        <dbReference type="Proteomes" id="UP000515679"/>
    </source>
</evidence>
<reference evidence="1 2" key="1">
    <citation type="submission" date="2019-07" db="EMBL/GenBank/DDBJ databases">
        <authorList>
            <person name="Kim J.K."/>
            <person name="Cheong H.-M."/>
            <person name="Choi Y."/>
            <person name="Hwang K.J."/>
            <person name="Lee S."/>
            <person name="Choi C."/>
        </authorList>
    </citation>
    <scope>NUCLEOTIDE SEQUENCE [LARGE SCALE GENOMIC DNA]</scope>
    <source>
        <strain evidence="1 2">KS 22</strain>
    </source>
</reference>
<name>A0A7G5C3G8_9BACL</name>